<dbReference type="EMBL" id="CP000812">
    <property type="protein sequence ID" value="ABV34018.1"/>
    <property type="molecule type" value="Genomic_DNA"/>
</dbReference>
<protein>
    <submittedName>
        <fullName evidence="5">CoA-binding domain protein</fullName>
    </submittedName>
</protein>
<dbReference type="Pfam" id="PF02629">
    <property type="entry name" value="CoA_binding"/>
    <property type="match status" value="1"/>
</dbReference>
<gene>
    <name evidence="5" type="ordered locus">Tlet_1462</name>
</gene>
<dbReference type="GO" id="GO:0009361">
    <property type="term" value="C:succinate-CoA ligase complex (ADP-forming)"/>
    <property type="evidence" value="ECO:0007669"/>
    <property type="project" value="TreeGrafter"/>
</dbReference>
<dbReference type="GO" id="GO:0006099">
    <property type="term" value="P:tricarboxylic acid cycle"/>
    <property type="evidence" value="ECO:0007669"/>
    <property type="project" value="TreeGrafter"/>
</dbReference>
<dbReference type="InterPro" id="IPR003781">
    <property type="entry name" value="CoA-bd"/>
</dbReference>
<accession>A8F784</accession>
<proteinExistence type="predicted"/>
<dbReference type="InterPro" id="IPR016102">
    <property type="entry name" value="Succinyl-CoA_synth-like"/>
</dbReference>
<sequence>MFCKSDRVCVYGITGKYGSHHTIKMKNYGTNIICGVSKRKITEFEGIPVYKTLKEAKENPDTAIIFVPKEEVLNAFLDAVENSIKKIVIISEHVPIHDALKITKISKKLGIKVVGPNCPGVIVPGEVKVGIMPEKYFKPGEFALISRSGTLMYEIARIISKADGIKIAMGLGGDPVVGTNVAEAFDEIENMSIRKVMVIGEIGGNDEVNGIKYAREKGFDGEIFSFFAGRYAPEGVRMGHAGAIIEGESGRVQYKEEKLRQYDVKTIRNLFELEKIFN</sequence>
<keyword evidence="6" id="KW-1185">Reference proteome</keyword>
<feature type="domain" description="CoA-binding" evidence="4">
    <location>
        <begin position="1"/>
        <end position="94"/>
    </location>
</feature>
<evidence type="ECO:0000259" key="4">
    <source>
        <dbReference type="SMART" id="SM00881"/>
    </source>
</evidence>
<dbReference type="GO" id="GO:0004776">
    <property type="term" value="F:succinate-CoA ligase (GDP-forming) activity"/>
    <property type="evidence" value="ECO:0007669"/>
    <property type="project" value="TreeGrafter"/>
</dbReference>
<dbReference type="GO" id="GO:0000166">
    <property type="term" value="F:nucleotide binding"/>
    <property type="evidence" value="ECO:0007669"/>
    <property type="project" value="UniProtKB-KW"/>
</dbReference>
<dbReference type="RefSeq" id="WP_012003494.1">
    <property type="nucleotide sequence ID" value="NC_009828.1"/>
</dbReference>
<dbReference type="Proteomes" id="UP000002016">
    <property type="component" value="Chromosome"/>
</dbReference>
<evidence type="ECO:0000313" key="5">
    <source>
        <dbReference type="EMBL" id="ABV34018.1"/>
    </source>
</evidence>
<dbReference type="Pfam" id="PF00549">
    <property type="entry name" value="Ligase_CoA"/>
    <property type="match status" value="1"/>
</dbReference>
<dbReference type="STRING" id="416591.Tlet_1462"/>
<dbReference type="InterPro" id="IPR036291">
    <property type="entry name" value="NAD(P)-bd_dom_sf"/>
</dbReference>
<name>A8F784_PSELT</name>
<dbReference type="InterPro" id="IPR005810">
    <property type="entry name" value="CoA_lig_alpha"/>
</dbReference>
<dbReference type="PIRSF" id="PIRSF001553">
    <property type="entry name" value="SucCS_alpha"/>
    <property type="match status" value="1"/>
</dbReference>
<keyword evidence="2" id="KW-0547">Nucleotide-binding</keyword>
<dbReference type="Gene3D" id="3.40.50.720">
    <property type="entry name" value="NAD(P)-binding Rossmann-like Domain"/>
    <property type="match status" value="1"/>
</dbReference>
<dbReference type="OrthoDB" id="9807196at2"/>
<dbReference type="Gene3D" id="3.40.50.261">
    <property type="entry name" value="Succinyl-CoA synthetase domains"/>
    <property type="match status" value="1"/>
</dbReference>
<evidence type="ECO:0000313" key="6">
    <source>
        <dbReference type="Proteomes" id="UP000002016"/>
    </source>
</evidence>
<dbReference type="SUPFAM" id="SSF52210">
    <property type="entry name" value="Succinyl-CoA synthetase domains"/>
    <property type="match status" value="1"/>
</dbReference>
<evidence type="ECO:0000256" key="1">
    <source>
        <dbReference type="ARBA" id="ARBA00022598"/>
    </source>
</evidence>
<organism evidence="5 6">
    <name type="scientific">Pseudothermotoga lettingae (strain ATCC BAA-301 / DSM 14385 / NBRC 107922 / TMO)</name>
    <name type="common">Thermotoga lettingae</name>
    <dbReference type="NCBI Taxonomy" id="416591"/>
    <lineage>
        <taxon>Bacteria</taxon>
        <taxon>Thermotogati</taxon>
        <taxon>Thermotogota</taxon>
        <taxon>Thermotogae</taxon>
        <taxon>Thermotogales</taxon>
        <taxon>Thermotogaceae</taxon>
        <taxon>Pseudothermotoga</taxon>
    </lineage>
</organism>
<dbReference type="eggNOG" id="COG0074">
    <property type="taxonomic scope" value="Bacteria"/>
</dbReference>
<evidence type="ECO:0000256" key="2">
    <source>
        <dbReference type="ARBA" id="ARBA00022741"/>
    </source>
</evidence>
<dbReference type="SMART" id="SM00881">
    <property type="entry name" value="CoA_binding"/>
    <property type="match status" value="1"/>
</dbReference>
<evidence type="ECO:0000256" key="3">
    <source>
        <dbReference type="PIRSR" id="PIRSR001553-1"/>
    </source>
</evidence>
<dbReference type="InterPro" id="IPR005811">
    <property type="entry name" value="SUCC_ACL_C"/>
</dbReference>
<dbReference type="InterPro" id="IPR017440">
    <property type="entry name" value="Cit_synth/succinyl-CoA_lig_AS"/>
</dbReference>
<dbReference type="PANTHER" id="PTHR11117">
    <property type="entry name" value="SUCCINYL-COA LIGASE SUBUNIT ALPHA"/>
    <property type="match status" value="1"/>
</dbReference>
<dbReference type="SUPFAM" id="SSF51735">
    <property type="entry name" value="NAD(P)-binding Rossmann-fold domains"/>
    <property type="match status" value="1"/>
</dbReference>
<keyword evidence="1" id="KW-0436">Ligase</keyword>
<reference evidence="5 6" key="2">
    <citation type="journal article" date="2009" name="Proc. Natl. Acad. Sci. U.S.A.">
        <title>On the chimeric nature, thermophilic origin, and phylogenetic placement of the Thermotogales.</title>
        <authorList>
            <person name="Zhaxybayeva O."/>
            <person name="Swithers K.S."/>
            <person name="Lapierre P."/>
            <person name="Fournier G.P."/>
            <person name="Bickhart D.M."/>
            <person name="DeBoy R.T."/>
            <person name="Nelson K.E."/>
            <person name="Nesbo C.L."/>
            <person name="Doolittle W.F."/>
            <person name="Gogarten J.P."/>
            <person name="Noll K.M."/>
        </authorList>
    </citation>
    <scope>NUCLEOTIDE SEQUENCE [LARGE SCALE GENOMIC DNA]</scope>
    <source>
        <strain evidence="6">ATCC BAA-301 / DSM 14385 / NBRC 107922 / TMO</strain>
    </source>
</reference>
<feature type="active site" description="Tele-phosphohistidine intermediate" evidence="3">
    <location>
        <position position="240"/>
    </location>
</feature>
<dbReference type="PROSITE" id="PS00399">
    <property type="entry name" value="SUCCINYL_COA_LIG_2"/>
    <property type="match status" value="1"/>
</dbReference>
<dbReference type="HOGENOM" id="CLU_052104_0_0_0"/>
<dbReference type="KEGG" id="tle:Tlet_1462"/>
<dbReference type="AlphaFoldDB" id="A8F784"/>
<dbReference type="GO" id="GO:0004775">
    <property type="term" value="F:succinate-CoA ligase (ADP-forming) activity"/>
    <property type="evidence" value="ECO:0007669"/>
    <property type="project" value="TreeGrafter"/>
</dbReference>
<reference evidence="5 6" key="1">
    <citation type="submission" date="2007-08" db="EMBL/GenBank/DDBJ databases">
        <title>Complete sequence of Thermotoga lettingae TMO.</title>
        <authorList>
            <consortium name="US DOE Joint Genome Institute"/>
            <person name="Copeland A."/>
            <person name="Lucas S."/>
            <person name="Lapidus A."/>
            <person name="Barry K."/>
            <person name="Glavina del Rio T."/>
            <person name="Dalin E."/>
            <person name="Tice H."/>
            <person name="Pitluck S."/>
            <person name="Foster B."/>
            <person name="Bruce D."/>
            <person name="Schmutz J."/>
            <person name="Larimer F."/>
            <person name="Land M."/>
            <person name="Hauser L."/>
            <person name="Kyrpides N."/>
            <person name="Mikhailova N."/>
            <person name="Nelson K."/>
            <person name="Gogarten J.P."/>
            <person name="Noll K."/>
            <person name="Richardson P."/>
        </authorList>
    </citation>
    <scope>NUCLEOTIDE SEQUENCE [LARGE SCALE GENOMIC DNA]</scope>
    <source>
        <strain evidence="6">ATCC BAA-301 / DSM 14385 / NBRC 107922 / TMO</strain>
    </source>
</reference>
<dbReference type="PRINTS" id="PR01798">
    <property type="entry name" value="SCOASYNTHASE"/>
</dbReference>
<dbReference type="PANTHER" id="PTHR11117:SF2">
    <property type="entry name" value="SUCCINATE--COA LIGASE [ADP_GDP-FORMING] SUBUNIT ALPHA, MITOCHONDRIAL"/>
    <property type="match status" value="1"/>
</dbReference>